<feature type="domain" description="GHMP kinase N-terminal" evidence="6">
    <location>
        <begin position="127"/>
        <end position="215"/>
    </location>
</feature>
<reference evidence="8 9" key="1">
    <citation type="submission" date="2014-09" db="EMBL/GenBank/DDBJ databases">
        <title>Draft Genome Sequence of Draconibacterium sp. JN14CK-3.</title>
        <authorList>
            <person name="Dong C."/>
            <person name="Lai Q."/>
            <person name="Shao Z."/>
        </authorList>
    </citation>
    <scope>NUCLEOTIDE SEQUENCE [LARGE SCALE GENOMIC DNA]</scope>
    <source>
        <strain evidence="8 9">JN14CK-3</strain>
    </source>
</reference>
<evidence type="ECO:0000313" key="9">
    <source>
        <dbReference type="Proteomes" id="UP000032544"/>
    </source>
</evidence>
<comment type="caution">
    <text evidence="8">The sequence shown here is derived from an EMBL/GenBank/DDBJ whole genome shotgun (WGS) entry which is preliminary data.</text>
</comment>
<evidence type="ECO:0000313" key="8">
    <source>
        <dbReference type="EMBL" id="KJF41912.1"/>
    </source>
</evidence>
<dbReference type="GO" id="GO:0004335">
    <property type="term" value="F:galactokinase activity"/>
    <property type="evidence" value="ECO:0007669"/>
    <property type="project" value="InterPro"/>
</dbReference>
<dbReference type="GO" id="GO:0005524">
    <property type="term" value="F:ATP binding"/>
    <property type="evidence" value="ECO:0007669"/>
    <property type="project" value="UniProtKB-KW"/>
</dbReference>
<accession>A0A0D8J4T0</accession>
<keyword evidence="9" id="KW-1185">Reference proteome</keyword>
<dbReference type="AlphaFoldDB" id="A0A0D8J4T0"/>
<dbReference type="OrthoDB" id="250531at2"/>
<dbReference type="STRING" id="1544798.LH29_21705"/>
<dbReference type="GO" id="GO:0006012">
    <property type="term" value="P:galactose metabolic process"/>
    <property type="evidence" value="ECO:0007669"/>
    <property type="project" value="InterPro"/>
</dbReference>
<dbReference type="InterPro" id="IPR020568">
    <property type="entry name" value="Ribosomal_Su5_D2-typ_SF"/>
</dbReference>
<dbReference type="InterPro" id="IPR006203">
    <property type="entry name" value="GHMP_knse_ATP-bd_CS"/>
</dbReference>
<dbReference type="Gene3D" id="3.30.230.10">
    <property type="match status" value="1"/>
</dbReference>
<dbReference type="PANTHER" id="PTHR10457">
    <property type="entry name" value="MEVALONATE KINASE/GALACTOKINASE"/>
    <property type="match status" value="1"/>
</dbReference>
<dbReference type="PRINTS" id="PR00473">
    <property type="entry name" value="GALCTOKINASE"/>
</dbReference>
<dbReference type="PROSITE" id="PS00627">
    <property type="entry name" value="GHMP_KINASES_ATP"/>
    <property type="match status" value="1"/>
</dbReference>
<evidence type="ECO:0000259" key="6">
    <source>
        <dbReference type="Pfam" id="PF00288"/>
    </source>
</evidence>
<evidence type="ECO:0000259" key="7">
    <source>
        <dbReference type="Pfam" id="PF10509"/>
    </source>
</evidence>
<feature type="domain" description="Galactokinase N-terminal" evidence="7">
    <location>
        <begin position="43"/>
        <end position="91"/>
    </location>
</feature>
<gene>
    <name evidence="8" type="ORF">LH29_21705</name>
</gene>
<dbReference type="PRINTS" id="PR00959">
    <property type="entry name" value="MEVGALKINASE"/>
</dbReference>
<comment type="similarity">
    <text evidence="1">Belongs to the GHMP kinase family. GalK subfamily.</text>
</comment>
<dbReference type="Gene3D" id="3.30.70.890">
    <property type="entry name" value="GHMP kinase, C-terminal domain"/>
    <property type="match status" value="1"/>
</dbReference>
<dbReference type="InterPro" id="IPR006206">
    <property type="entry name" value="Mevalonate/galactokinase"/>
</dbReference>
<proteinExistence type="inferred from homology"/>
<evidence type="ECO:0000256" key="1">
    <source>
        <dbReference type="ARBA" id="ARBA00006566"/>
    </source>
</evidence>
<dbReference type="PANTHER" id="PTHR10457:SF7">
    <property type="entry name" value="GALACTOKINASE-RELATED"/>
    <property type="match status" value="1"/>
</dbReference>
<dbReference type="SUPFAM" id="SSF55060">
    <property type="entry name" value="GHMP Kinase, C-terminal domain"/>
    <property type="match status" value="1"/>
</dbReference>
<evidence type="ECO:0000256" key="5">
    <source>
        <dbReference type="ARBA" id="ARBA00022840"/>
    </source>
</evidence>
<dbReference type="Proteomes" id="UP000032544">
    <property type="component" value="Unassembled WGS sequence"/>
</dbReference>
<dbReference type="PATRIC" id="fig|1544798.3.peg.4521"/>
<dbReference type="Pfam" id="PF00288">
    <property type="entry name" value="GHMP_kinases_N"/>
    <property type="match status" value="1"/>
</dbReference>
<dbReference type="InterPro" id="IPR014721">
    <property type="entry name" value="Ribsml_uS5_D2-typ_fold_subgr"/>
</dbReference>
<dbReference type="InterPro" id="IPR036554">
    <property type="entry name" value="GHMP_kinase_C_sf"/>
</dbReference>
<keyword evidence="2" id="KW-0808">Transferase</keyword>
<dbReference type="SUPFAM" id="SSF54211">
    <property type="entry name" value="Ribosomal protein S5 domain 2-like"/>
    <property type="match status" value="1"/>
</dbReference>
<dbReference type="RefSeq" id="WP_045033246.1">
    <property type="nucleotide sequence ID" value="NZ_JRHC01000007.1"/>
</dbReference>
<evidence type="ECO:0000256" key="3">
    <source>
        <dbReference type="ARBA" id="ARBA00022741"/>
    </source>
</evidence>
<keyword evidence="4 8" id="KW-0418">Kinase</keyword>
<dbReference type="Pfam" id="PF10509">
    <property type="entry name" value="GalKase_gal_bdg"/>
    <property type="match status" value="1"/>
</dbReference>
<dbReference type="EMBL" id="JRHC01000007">
    <property type="protein sequence ID" value="KJF41912.1"/>
    <property type="molecule type" value="Genomic_DNA"/>
</dbReference>
<keyword evidence="5" id="KW-0067">ATP-binding</keyword>
<protein>
    <submittedName>
        <fullName evidence="8">Galactokinase</fullName>
    </submittedName>
</protein>
<dbReference type="InterPro" id="IPR000705">
    <property type="entry name" value="Galactokinase"/>
</dbReference>
<name>A0A0D8J4T0_9BACT</name>
<dbReference type="PIRSF" id="PIRSF000530">
    <property type="entry name" value="Galactokinase"/>
    <property type="match status" value="1"/>
</dbReference>
<organism evidence="8 9">
    <name type="scientific">Draconibacterium sediminis</name>
    <dbReference type="NCBI Taxonomy" id="1544798"/>
    <lineage>
        <taxon>Bacteria</taxon>
        <taxon>Pseudomonadati</taxon>
        <taxon>Bacteroidota</taxon>
        <taxon>Bacteroidia</taxon>
        <taxon>Marinilabiliales</taxon>
        <taxon>Prolixibacteraceae</taxon>
        <taxon>Draconibacterium</taxon>
    </lineage>
</organism>
<keyword evidence="3" id="KW-0547">Nucleotide-binding</keyword>
<dbReference type="GO" id="GO:0005829">
    <property type="term" value="C:cytosol"/>
    <property type="evidence" value="ECO:0007669"/>
    <property type="project" value="TreeGrafter"/>
</dbReference>
<sequence length="429" mass="46633">MTKISTLNEKINGGDNPLFKELYGSDVAELKVQADRYAELMGEFEKTFGTDDVSLYSSPGRTEIGGNHTDHNYGRVLAGAVNLDNIAVAAKNGTNTVRIKSAGYPQFEVELSDFQPNEDEFYTSTSLVKGIAAKMKDNGYEIGGFDACIEGRVPKGSGLSSSASFEVLIGAIFNELFNNGKMDAVENAIIGQWSENNYFGKPCGLMDQTACSVGGLITIDFKDPANPIVKEVDFDFVSTGFSLVITDVGGGHDDPASQAEYASLPTEMKSVAAELGANVLREVTLEQIVEKIPEIREKTGDRAILRAYHFQGDNARVVKQVEALENNDFEAFLQMVVESGYSSYMYNQNIFDVVHKDEQVVSLGLALSEMVLKGSGAWRVHGGGFGGTIQAFVPQEKLDEYVGVLEHVYGKGSCHKLFIRSKGSIKLDL</sequence>
<evidence type="ECO:0000256" key="2">
    <source>
        <dbReference type="ARBA" id="ARBA00022679"/>
    </source>
</evidence>
<evidence type="ECO:0000256" key="4">
    <source>
        <dbReference type="ARBA" id="ARBA00022777"/>
    </source>
</evidence>
<dbReference type="InterPro" id="IPR019539">
    <property type="entry name" value="GalKase_N"/>
</dbReference>
<dbReference type="InterPro" id="IPR006204">
    <property type="entry name" value="GHMP_kinase_N_dom"/>
</dbReference>